<organism evidence="2 3">
    <name type="scientific">Shiella aurantiaca</name>
    <dbReference type="NCBI Taxonomy" id="3058365"/>
    <lineage>
        <taxon>Bacteria</taxon>
        <taxon>Pseudomonadati</taxon>
        <taxon>Bacteroidota</taxon>
        <taxon>Cytophagia</taxon>
        <taxon>Cytophagales</taxon>
        <taxon>Shiellaceae</taxon>
        <taxon>Shiella</taxon>
    </lineage>
</organism>
<dbReference type="EMBL" id="JAUHJS010000001">
    <property type="protein sequence ID" value="MDN4164230.1"/>
    <property type="molecule type" value="Genomic_DNA"/>
</dbReference>
<evidence type="ECO:0000313" key="3">
    <source>
        <dbReference type="Proteomes" id="UP001168552"/>
    </source>
</evidence>
<reference evidence="2" key="1">
    <citation type="submission" date="2023-06" db="EMBL/GenBank/DDBJ databases">
        <title>Cytophagales bacterium Strain LB-30, isolated from soil.</title>
        <authorList>
            <person name="Liu B."/>
        </authorList>
    </citation>
    <scope>NUCLEOTIDE SEQUENCE</scope>
    <source>
        <strain evidence="2">LB-30</strain>
    </source>
</reference>
<accession>A0ABT8F1B2</accession>
<comment type="caution">
    <text evidence="2">The sequence shown here is derived from an EMBL/GenBank/DDBJ whole genome shotgun (WGS) entry which is preliminary data.</text>
</comment>
<keyword evidence="1" id="KW-0732">Signal</keyword>
<evidence type="ECO:0000256" key="1">
    <source>
        <dbReference type="SAM" id="SignalP"/>
    </source>
</evidence>
<protein>
    <submittedName>
        <fullName evidence="2">Uncharacterized protein</fullName>
    </submittedName>
</protein>
<evidence type="ECO:0000313" key="2">
    <source>
        <dbReference type="EMBL" id="MDN4164230.1"/>
    </source>
</evidence>
<feature type="chain" id="PRO_5045369776" evidence="1">
    <location>
        <begin position="22"/>
        <end position="1136"/>
    </location>
</feature>
<dbReference type="Proteomes" id="UP001168552">
    <property type="component" value="Unassembled WGS sequence"/>
</dbReference>
<sequence length="1136" mass="115064">MKLTRILFGALLLFFTQVAYSQNKTLGVGTTTPNPNAALHVESPTSNQGMIMPRLTSAQRESMATILTADDNGLMLYDTDLKELYIWDGTLWKAGGSFKLPFNDTLTNEDLMNSFNALNLTYTGDSARTLLNIDFNAPNNPNITNPFRLTHRGQGAAMLIDQRSTFGTGVIITSSDSSNTLSSFRANNQGLGIAGHFITGRSTNTNPTVRIQNSGSGAGLDIQANGAGNAISTNGVIQAGSFVGDGSQLTGISGGFSLPYADTLQTVADLGAALSLVGSSTNRYNTLYAEASSDSLGAAILGNNVGEGFGVVGRSSASRFGSSAIYGEHTGTGDAAGAFRISNTTNAYAALYGETNGTGTAITAQQFGTGHGAFIGVGQDTTSGNGSAGIFVNHNGMGRAGQFQNMKSTNPNAAVRGFTAGTGNAAFFTINNANNISSGVYSTTNGSGAAIEGRNLGASDGFAGVFANTIATNNFPAIQAETQGTGPGLRVIQSPTSLGGGLDMYLQNPASNAAGVAIDQAGNAPSLFIYHRSVTPAIELTQIASGHSALFTSLDSLNSLPNLQINTHSNAGASGVNSEHYGGGDAVRGVKMAGSIDGSGGNFQIFEPSNTQASVYSATQGTGRGILAENHNPSAGGAALFRNSNSGNTDLALSVEHLGGGTAAGIFQNGTGNGLYVDLANTPNYKRGLEVFHNGEAGEAAYFGNQNTNNPNPSVYINNNSTIGNAQALFVQSTGNASAALLSSSEGPSGSAAILDVIDSTNTSNALQITNNGLGSAIYINNNTASSSMSALEINSNSTGGAFRAMNNATTGPAALLENLNGENTEAVLSINHFGAGNAITANAPISASEFIGDGSQLTNVGLTLPYSQIDTNGSTLFDLSNGGTGATARFENNGGGIALQAELNGTGTAFSASATAGVAGSFSSAAANPANTVEISNNGDGIALAINHTSSGSLSNAVEINNSGGRRALSIFSSSSFPALDVSSSTTGPGGFFYLIGSNPSYALQGRNDGLGKAGEFLINNASNSSTALDVSTNGTGAAVTINQTNGGIGLDLQSGGVRVSTLVVPSPTTITTRAIAYELTTAGAYTLDASLIQEGVKYFIYNADGITPASVNGINIPASSGRVFIVIGGNLRGF</sequence>
<gene>
    <name evidence="2" type="ORF">QWY31_01890</name>
</gene>
<dbReference type="RefSeq" id="WP_320002756.1">
    <property type="nucleotide sequence ID" value="NZ_JAUHJS010000001.1"/>
</dbReference>
<proteinExistence type="predicted"/>
<keyword evidence="3" id="KW-1185">Reference proteome</keyword>
<feature type="signal peptide" evidence="1">
    <location>
        <begin position="1"/>
        <end position="21"/>
    </location>
</feature>
<name>A0ABT8F1B2_9BACT</name>